<feature type="transmembrane region" description="Helical" evidence="2">
    <location>
        <begin position="123"/>
        <end position="143"/>
    </location>
</feature>
<dbReference type="GO" id="GO:0047429">
    <property type="term" value="F:nucleoside triphosphate diphosphatase activity"/>
    <property type="evidence" value="ECO:0007669"/>
    <property type="project" value="TreeGrafter"/>
</dbReference>
<reference evidence="4 5" key="1">
    <citation type="submission" date="2018-11" db="EMBL/GenBank/DDBJ databases">
        <title>Genome sequence of Saitozyma podzolica DSM 27192.</title>
        <authorList>
            <person name="Aliyu H."/>
            <person name="Gorte O."/>
            <person name="Ochsenreither K."/>
        </authorList>
    </citation>
    <scope>NUCLEOTIDE SEQUENCE [LARGE SCALE GENOMIC DNA]</scope>
    <source>
        <strain evidence="4 5">DSM 27192</strain>
    </source>
</reference>
<feature type="compositionally biased region" description="Basic and acidic residues" evidence="1">
    <location>
        <begin position="57"/>
        <end position="80"/>
    </location>
</feature>
<keyword evidence="5" id="KW-1185">Reference proteome</keyword>
<proteinExistence type="predicted"/>
<accession>A0A427YHL6</accession>
<dbReference type="InterPro" id="IPR003382">
    <property type="entry name" value="Flavoprotein"/>
</dbReference>
<evidence type="ECO:0000256" key="1">
    <source>
        <dbReference type="SAM" id="MobiDB-lite"/>
    </source>
</evidence>
<keyword evidence="2" id="KW-0812">Transmembrane</keyword>
<dbReference type="Pfam" id="PF01663">
    <property type="entry name" value="Phosphodiest"/>
    <property type="match status" value="1"/>
</dbReference>
<evidence type="ECO:0000313" key="5">
    <source>
        <dbReference type="Proteomes" id="UP000279259"/>
    </source>
</evidence>
<sequence>MSPKRSFRHGGKIKTITPLLEAGGGSRRSSLTSEDGEVLSMTVRAGTGRVTEDGEGEEHGVEDRHEEEDGHGAGRSMRDMGYDEGAAASEERMLLGDGVKVVRDRVPRDGWVSFGNFSLPKPLLYLLLVPPVILILAPLRLFLASHTTLPSRPLLSNGTHAYRPTTLLVSLDGFRPTYLTSHPHLLSNILSLTSQGMRAESMRPVFPTLTFPNHWAMMTGLYPSSSGIIANDFWDPQEGKEFVYTNTDKSWDAGWWWGEPMWSVVERAGRKAGVVMWPGPPTTSSGISASYFVPYRDMAPKDKASQVLEWLDMPLDERPEFIASYFPDVDQAGHAAGPDSDLVEKALTRVDDMVGQLLAGLKERNLEAIVDLVVVSDHGMASTANERVVYLDDVLGDGFDEIEHRDGWPSVGLRFKAGSPTDVYLDRLLQAAEKSNGSFAVYTHETMPDRWHFSGIPRIAPIYVVPHLGWVISNHHEFDVVLGGDYRPKGNHGYDNTFEEMQAIFFAHGPFAEQIKSVAGSRKAEMGVEARGWVSTNPHVLESFANLELYSLILRLLGLEAYEPAHNGTIGFWDQVPSNYHPPPLCLCAGLTRPARNILPDNLVSDTPMAAAAATTTAAGPSGSRRPPWTAAAHRPARPDGIFRVLLVSSGSVASIKVPLMVAALQKDPGIDVQVVATKASLHFFDSAQISEAAGRASSGSGSGSGAPPMTKGKRKREEHGEEVTRDEEGEKLPEEEMIETGCGCGSGNVGAERALAMHRAGVWTDEDEWADWRKIGDPILHIELRRWADLVVVAPCSADMLAKIAAGFCDNLALSTLRALPSTTPVILCPAMNTHMYAHPFTSKHLRAAQDELGYLVLGPQGAGTLACGDEDSESQGGQNQDQDQDQSQNPNRAGKSKHQGLPVRFGIVGAEGPRAPMEERKGEKTYSAMTMSEKDEYRVRNGTEGMGAFGRGIGGSHKHGGGF</sequence>
<keyword evidence="2" id="KW-0472">Membrane</keyword>
<feature type="compositionally biased region" description="Low complexity" evidence="1">
    <location>
        <begin position="876"/>
        <end position="891"/>
    </location>
</feature>
<feature type="compositionally biased region" description="Basic and acidic residues" evidence="1">
    <location>
        <begin position="934"/>
        <end position="943"/>
    </location>
</feature>
<dbReference type="EMBL" id="RSCD01000010">
    <property type="protein sequence ID" value="RSH90424.1"/>
    <property type="molecule type" value="Genomic_DNA"/>
</dbReference>
<protein>
    <recommendedName>
        <fullName evidence="3">Flavoprotein domain-containing protein</fullName>
    </recommendedName>
</protein>
<dbReference type="PANTHER" id="PTHR10151">
    <property type="entry name" value="ECTONUCLEOTIDE PYROPHOSPHATASE/PHOSPHODIESTERASE"/>
    <property type="match status" value="1"/>
</dbReference>
<dbReference type="Proteomes" id="UP000279259">
    <property type="component" value="Unassembled WGS sequence"/>
</dbReference>
<dbReference type="SUPFAM" id="SSF52507">
    <property type="entry name" value="Homo-oligomeric flavin-containing Cys decarboxylases, HFCD"/>
    <property type="match status" value="2"/>
</dbReference>
<comment type="caution">
    <text evidence="4">The sequence shown here is derived from an EMBL/GenBank/DDBJ whole genome shotgun (WGS) entry which is preliminary data.</text>
</comment>
<feature type="compositionally biased region" description="Gly residues" evidence="1">
    <location>
        <begin position="946"/>
        <end position="957"/>
    </location>
</feature>
<dbReference type="InterPro" id="IPR002591">
    <property type="entry name" value="Phosphodiest/P_Trfase"/>
</dbReference>
<dbReference type="SUPFAM" id="SSF53649">
    <property type="entry name" value="Alkaline phosphatase-like"/>
    <property type="match status" value="1"/>
</dbReference>
<dbReference type="Gene3D" id="3.40.720.10">
    <property type="entry name" value="Alkaline Phosphatase, subunit A"/>
    <property type="match status" value="1"/>
</dbReference>
<dbReference type="GO" id="GO:0009141">
    <property type="term" value="P:nucleoside triphosphate metabolic process"/>
    <property type="evidence" value="ECO:0007669"/>
    <property type="project" value="TreeGrafter"/>
</dbReference>
<evidence type="ECO:0000259" key="3">
    <source>
        <dbReference type="Pfam" id="PF02441"/>
    </source>
</evidence>
<dbReference type="AlphaFoldDB" id="A0A427YHL6"/>
<feature type="region of interest" description="Disordered" evidence="1">
    <location>
        <begin position="1"/>
        <end position="80"/>
    </location>
</feature>
<keyword evidence="2" id="KW-1133">Transmembrane helix</keyword>
<feature type="region of interest" description="Disordered" evidence="1">
    <location>
        <begin position="693"/>
        <end position="734"/>
    </location>
</feature>
<feature type="domain" description="Flavoprotein" evidence="3">
    <location>
        <begin position="644"/>
        <end position="850"/>
    </location>
</feature>
<dbReference type="Pfam" id="PF02441">
    <property type="entry name" value="Flavoprotein"/>
    <property type="match status" value="1"/>
</dbReference>
<dbReference type="InterPro" id="IPR036551">
    <property type="entry name" value="Flavin_trans-like"/>
</dbReference>
<feature type="compositionally biased region" description="Basic residues" evidence="1">
    <location>
        <begin position="1"/>
        <end position="12"/>
    </location>
</feature>
<feature type="compositionally biased region" description="Basic and acidic residues" evidence="1">
    <location>
        <begin position="716"/>
        <end position="734"/>
    </location>
</feature>
<gene>
    <name evidence="4" type="ORF">EHS25_001029</name>
</gene>
<dbReference type="GO" id="GO:0017111">
    <property type="term" value="F:ribonucleoside triphosphate phosphatase activity"/>
    <property type="evidence" value="ECO:0007669"/>
    <property type="project" value="TreeGrafter"/>
</dbReference>
<name>A0A427YHL6_9TREE</name>
<evidence type="ECO:0000256" key="2">
    <source>
        <dbReference type="SAM" id="Phobius"/>
    </source>
</evidence>
<feature type="region of interest" description="Disordered" evidence="1">
    <location>
        <begin position="867"/>
        <end position="965"/>
    </location>
</feature>
<dbReference type="InterPro" id="IPR017850">
    <property type="entry name" value="Alkaline_phosphatase_core_sf"/>
</dbReference>
<dbReference type="STRING" id="1890683.A0A427YHL6"/>
<evidence type="ECO:0000313" key="4">
    <source>
        <dbReference type="EMBL" id="RSH90424.1"/>
    </source>
</evidence>
<feature type="region of interest" description="Disordered" evidence="1">
    <location>
        <begin position="611"/>
        <end position="635"/>
    </location>
</feature>
<dbReference type="OrthoDB" id="415411at2759"/>
<organism evidence="4 5">
    <name type="scientific">Saitozyma podzolica</name>
    <dbReference type="NCBI Taxonomy" id="1890683"/>
    <lineage>
        <taxon>Eukaryota</taxon>
        <taxon>Fungi</taxon>
        <taxon>Dikarya</taxon>
        <taxon>Basidiomycota</taxon>
        <taxon>Agaricomycotina</taxon>
        <taxon>Tremellomycetes</taxon>
        <taxon>Tremellales</taxon>
        <taxon>Trimorphomycetaceae</taxon>
        <taxon>Saitozyma</taxon>
    </lineage>
</organism>
<dbReference type="Gene3D" id="3.40.50.1950">
    <property type="entry name" value="Flavin prenyltransferase-like"/>
    <property type="match status" value="1"/>
</dbReference>
<dbReference type="CDD" id="cd16018">
    <property type="entry name" value="Enpp"/>
    <property type="match status" value="1"/>
</dbReference>
<dbReference type="PANTHER" id="PTHR10151:SF120">
    <property type="entry name" value="BIS(5'-ADENOSYL)-TRIPHOSPHATASE"/>
    <property type="match status" value="1"/>
</dbReference>